<dbReference type="AlphaFoldDB" id="A0A7S4S9D4"/>
<protein>
    <submittedName>
        <fullName evidence="2">Uncharacterized protein</fullName>
    </submittedName>
</protein>
<organism evidence="2">
    <name type="scientific">Ditylum brightwellii</name>
    <dbReference type="NCBI Taxonomy" id="49249"/>
    <lineage>
        <taxon>Eukaryota</taxon>
        <taxon>Sar</taxon>
        <taxon>Stramenopiles</taxon>
        <taxon>Ochrophyta</taxon>
        <taxon>Bacillariophyta</taxon>
        <taxon>Mediophyceae</taxon>
        <taxon>Lithodesmiophycidae</taxon>
        <taxon>Lithodesmiales</taxon>
        <taxon>Lithodesmiaceae</taxon>
        <taxon>Ditylum</taxon>
    </lineage>
</organism>
<gene>
    <name evidence="2" type="ORF">DBRI00130_LOCUS30812</name>
</gene>
<keyword evidence="1" id="KW-0472">Membrane</keyword>
<keyword evidence="1" id="KW-1133">Transmembrane helix</keyword>
<sequence length="179" mass="20149">MKQDQLSSGGFQHSLAGKVWVKAMLTALHTLGLGLLMANLVFIYFLFMCTRYVLCPRLSYFFSVSTHVCACFEFFSFAQLFYVSKNVFVPHIQFFGLAGPESTGSFFPFVFVTNHVLNKRSITWMLFLLVPIAAALCDVAGKVIGNLFYPAQVQIHMEIASQEIAHSKEKKKETAEKVN</sequence>
<feature type="transmembrane region" description="Helical" evidence="1">
    <location>
        <begin position="59"/>
        <end position="82"/>
    </location>
</feature>
<reference evidence="2" key="1">
    <citation type="submission" date="2021-01" db="EMBL/GenBank/DDBJ databases">
        <authorList>
            <person name="Corre E."/>
            <person name="Pelletier E."/>
            <person name="Niang G."/>
            <person name="Scheremetjew M."/>
            <person name="Finn R."/>
            <person name="Kale V."/>
            <person name="Holt S."/>
            <person name="Cochrane G."/>
            <person name="Meng A."/>
            <person name="Brown T."/>
            <person name="Cohen L."/>
        </authorList>
    </citation>
    <scope>NUCLEOTIDE SEQUENCE</scope>
    <source>
        <strain evidence="2">GSO104</strain>
    </source>
</reference>
<accession>A0A7S4S9D4</accession>
<evidence type="ECO:0000256" key="1">
    <source>
        <dbReference type="SAM" id="Phobius"/>
    </source>
</evidence>
<name>A0A7S4S9D4_9STRA</name>
<proteinExistence type="predicted"/>
<feature type="transmembrane region" description="Helical" evidence="1">
    <location>
        <begin position="94"/>
        <end position="112"/>
    </location>
</feature>
<feature type="transmembrane region" description="Helical" evidence="1">
    <location>
        <begin position="124"/>
        <end position="149"/>
    </location>
</feature>
<dbReference type="EMBL" id="HBNS01039561">
    <property type="protein sequence ID" value="CAE4637425.1"/>
    <property type="molecule type" value="Transcribed_RNA"/>
</dbReference>
<evidence type="ECO:0000313" key="2">
    <source>
        <dbReference type="EMBL" id="CAE4637425.1"/>
    </source>
</evidence>
<feature type="transmembrane region" description="Helical" evidence="1">
    <location>
        <begin position="20"/>
        <end position="47"/>
    </location>
</feature>
<keyword evidence="1" id="KW-0812">Transmembrane</keyword>